<accession>K7YFG1</accession>
<name>K7YFG1_9VIRU</name>
<evidence type="ECO:0000313" key="1">
    <source>
        <dbReference type="EMBL" id="AFX92697.1"/>
    </source>
</evidence>
<dbReference type="EMBL" id="JX975216">
    <property type="protein sequence ID" value="AFX92697.1"/>
    <property type="molecule type" value="Genomic_DNA"/>
</dbReference>
<evidence type="ECO:0000313" key="2">
    <source>
        <dbReference type="Proteomes" id="UP000241137"/>
    </source>
</evidence>
<keyword evidence="1" id="KW-0418">Kinase</keyword>
<proteinExistence type="predicted"/>
<dbReference type="GO" id="GO:0016301">
    <property type="term" value="F:kinase activity"/>
    <property type="evidence" value="ECO:0007669"/>
    <property type="project" value="UniProtKB-KW"/>
</dbReference>
<keyword evidence="1" id="KW-0808">Transferase</keyword>
<dbReference type="Proteomes" id="UP000241137">
    <property type="component" value="Segment"/>
</dbReference>
<gene>
    <name evidence="1" type="ORF">CE11_00671</name>
</gene>
<reference evidence="1 2" key="1">
    <citation type="journal article" date="2014" name="Virus Genes">
        <title>Complete genome sequence of Courdo11 virus, a member of the family Mimiviridae.</title>
        <authorList>
            <person name="Yoosuf N."/>
            <person name="Pagnier I."/>
            <person name="Fournous G."/>
            <person name="Robert C."/>
            <person name="La Scola B."/>
            <person name="Raoult D."/>
            <person name="Colson P."/>
        </authorList>
    </citation>
    <scope>NUCLEOTIDE SEQUENCE [LARGE SCALE GENOMIC DNA]</scope>
</reference>
<organism evidence="1 2">
    <name type="scientific">Megavirus courdo11</name>
    <dbReference type="NCBI Taxonomy" id="1128140"/>
    <lineage>
        <taxon>Viruses</taxon>
        <taxon>Varidnaviria</taxon>
        <taxon>Bamfordvirae</taxon>
        <taxon>Nucleocytoviricota</taxon>
        <taxon>Megaviricetes</taxon>
        <taxon>Imitervirales</taxon>
        <taxon>Mimiviridae</taxon>
        <taxon>Megamimivirinae</taxon>
        <taxon>Megavirus</taxon>
        <taxon>Megavirus chilense</taxon>
    </lineage>
</organism>
<protein>
    <submittedName>
        <fullName evidence="1">Mitogen-activated protein kinase 2</fullName>
    </submittedName>
</protein>
<sequence length="104" mass="12412">MNGYHIISTYIKLDIIHRLSNIESYHINTIIDICDTIFNNKSIKLPHNHKIINNMVINNKGILFQYYYYVYSMDTINDIINAVLNGRFINQSMNLLKWIDERFN</sequence>